<keyword evidence="2" id="KW-1185">Reference proteome</keyword>
<dbReference type="InterPro" id="IPR058512">
    <property type="entry name" value="DUF8199"/>
</dbReference>
<proteinExistence type="predicted"/>
<dbReference type="Pfam" id="PF26622">
    <property type="entry name" value="DUF8199"/>
    <property type="match status" value="1"/>
</dbReference>
<sequence>MAVVVLLSTMSFTVSKHYCGDILVDTAIFEELEGCGMQMAMEETESHSEEEKSCCINTEDFVDGEETEQLPIQKVSALDVFFVAAFILTYQELELTDNSNLYFTPYISPPNLEDRVVLFENFRI</sequence>
<comment type="caution">
    <text evidence="1">The sequence shown here is derived from an EMBL/GenBank/DDBJ whole genome shotgun (WGS) entry which is preliminary data.</text>
</comment>
<dbReference type="EMBL" id="JAVRHV010000001">
    <property type="protein sequence ID" value="MDT0551824.1"/>
    <property type="molecule type" value="Genomic_DNA"/>
</dbReference>
<evidence type="ECO:0000313" key="2">
    <source>
        <dbReference type="Proteomes" id="UP001252186"/>
    </source>
</evidence>
<organism evidence="1 2">
    <name type="scientific">Urechidicola vernalis</name>
    <dbReference type="NCBI Taxonomy" id="3075600"/>
    <lineage>
        <taxon>Bacteria</taxon>
        <taxon>Pseudomonadati</taxon>
        <taxon>Bacteroidota</taxon>
        <taxon>Flavobacteriia</taxon>
        <taxon>Flavobacteriales</taxon>
        <taxon>Flavobacteriaceae</taxon>
        <taxon>Urechidicola</taxon>
    </lineage>
</organism>
<dbReference type="Proteomes" id="UP001252186">
    <property type="component" value="Unassembled WGS sequence"/>
</dbReference>
<name>A0ABU2Y0X6_9FLAO</name>
<dbReference type="NCBIfam" id="NF047658">
    <property type="entry name" value="HYC_CC_PP"/>
    <property type="match status" value="1"/>
</dbReference>
<evidence type="ECO:0000313" key="1">
    <source>
        <dbReference type="EMBL" id="MDT0551824.1"/>
    </source>
</evidence>
<reference evidence="1 2" key="1">
    <citation type="submission" date="2023-09" db="EMBL/GenBank/DDBJ databases">
        <authorList>
            <person name="Rey-Velasco X."/>
        </authorList>
    </citation>
    <scope>NUCLEOTIDE SEQUENCE [LARGE SCALE GENOMIC DNA]</scope>
    <source>
        <strain evidence="1 2">P050</strain>
    </source>
</reference>
<protein>
    <submittedName>
        <fullName evidence="1">Uncharacterized protein</fullName>
    </submittedName>
</protein>
<dbReference type="InterPro" id="IPR058060">
    <property type="entry name" value="HYC_CC_PP"/>
</dbReference>
<accession>A0ABU2Y0X6</accession>
<gene>
    <name evidence="1" type="ORF">RM519_01080</name>
</gene>